<organism evidence="2 3">
    <name type="scientific">Ectocarpus siliculosus</name>
    <name type="common">Brown alga</name>
    <name type="synonym">Conferva siliculosa</name>
    <dbReference type="NCBI Taxonomy" id="2880"/>
    <lineage>
        <taxon>Eukaryota</taxon>
        <taxon>Sar</taxon>
        <taxon>Stramenopiles</taxon>
        <taxon>Ochrophyta</taxon>
        <taxon>PX clade</taxon>
        <taxon>Phaeophyceae</taxon>
        <taxon>Ectocarpales</taxon>
        <taxon>Ectocarpaceae</taxon>
        <taxon>Ectocarpus</taxon>
    </lineage>
</organism>
<name>D8LIR8_ECTSI</name>
<reference evidence="2 3" key="1">
    <citation type="journal article" date="2010" name="Nature">
        <title>The Ectocarpus genome and the independent evolution of multicellularity in brown algae.</title>
        <authorList>
            <person name="Cock J.M."/>
            <person name="Sterck L."/>
            <person name="Rouze P."/>
            <person name="Scornet D."/>
            <person name="Allen A.E."/>
            <person name="Amoutzias G."/>
            <person name="Anthouard V."/>
            <person name="Artiguenave F."/>
            <person name="Aury J.M."/>
            <person name="Badger J.H."/>
            <person name="Beszteri B."/>
            <person name="Billiau K."/>
            <person name="Bonnet E."/>
            <person name="Bothwell J.H."/>
            <person name="Bowler C."/>
            <person name="Boyen C."/>
            <person name="Brownlee C."/>
            <person name="Carrano C.J."/>
            <person name="Charrier B."/>
            <person name="Cho G.Y."/>
            <person name="Coelho S.M."/>
            <person name="Collen J."/>
            <person name="Corre E."/>
            <person name="Da Silva C."/>
            <person name="Delage L."/>
            <person name="Delaroque N."/>
            <person name="Dittami S.M."/>
            <person name="Doulbeau S."/>
            <person name="Elias M."/>
            <person name="Farnham G."/>
            <person name="Gachon C.M."/>
            <person name="Gschloessl B."/>
            <person name="Heesch S."/>
            <person name="Jabbari K."/>
            <person name="Jubin C."/>
            <person name="Kawai H."/>
            <person name="Kimura K."/>
            <person name="Kloareg B."/>
            <person name="Kupper F.C."/>
            <person name="Lang D."/>
            <person name="Le Bail A."/>
            <person name="Leblanc C."/>
            <person name="Lerouge P."/>
            <person name="Lohr M."/>
            <person name="Lopez P.J."/>
            <person name="Martens C."/>
            <person name="Maumus F."/>
            <person name="Michel G."/>
            <person name="Miranda-Saavedra D."/>
            <person name="Morales J."/>
            <person name="Moreau H."/>
            <person name="Motomura T."/>
            <person name="Nagasato C."/>
            <person name="Napoli C.A."/>
            <person name="Nelson D.R."/>
            <person name="Nyvall-Collen P."/>
            <person name="Peters A.F."/>
            <person name="Pommier C."/>
            <person name="Potin P."/>
            <person name="Poulain J."/>
            <person name="Quesneville H."/>
            <person name="Read B."/>
            <person name="Rensing S.A."/>
            <person name="Ritter A."/>
            <person name="Rousvoal S."/>
            <person name="Samanta M."/>
            <person name="Samson G."/>
            <person name="Schroeder D.C."/>
            <person name="Segurens B."/>
            <person name="Strittmatter M."/>
            <person name="Tonon T."/>
            <person name="Tregear J.W."/>
            <person name="Valentin K."/>
            <person name="von Dassow P."/>
            <person name="Yamagishi T."/>
            <person name="Van de Peer Y."/>
            <person name="Wincker P."/>
        </authorList>
    </citation>
    <scope>NUCLEOTIDE SEQUENCE [LARGE SCALE GENOMIC DNA]</scope>
    <source>
        <strain evidence="3">Ec32 / CCAP1310/4</strain>
    </source>
</reference>
<feature type="compositionally biased region" description="Basic and acidic residues" evidence="1">
    <location>
        <begin position="202"/>
        <end position="223"/>
    </location>
</feature>
<gene>
    <name evidence="2" type="ORF">Esi_0224_0023</name>
</gene>
<evidence type="ECO:0000313" key="2">
    <source>
        <dbReference type="EMBL" id="CBN79441.1"/>
    </source>
</evidence>
<dbReference type="EMBL" id="FN648403">
    <property type="protein sequence ID" value="CBN79441.1"/>
    <property type="molecule type" value="Genomic_DNA"/>
</dbReference>
<dbReference type="InParanoid" id="D8LIR8"/>
<feature type="compositionally biased region" description="Basic and acidic residues" evidence="1">
    <location>
        <begin position="27"/>
        <end position="66"/>
    </location>
</feature>
<accession>D8LIR8</accession>
<feature type="region of interest" description="Disordered" evidence="1">
    <location>
        <begin position="90"/>
        <end position="154"/>
    </location>
</feature>
<sequence>MGVDLPEDTPSKIRARGAADCASIRRRQQEETAKAELETGRDLHQQMKDDRERRNAHAKGDTALRRDLLARQAAHKKGTLEIEAERERELKAREKADQRASDALKELRRQELEAEKREARQSRAETVLHSKAAKDSEQARERSLAKKDYEAGLAERRLKEEEAKAARKAEAEARKTAMLEARDLKIKERALAASLLRAEIEHSREKAKAKEVEEKKAADDHRQALRARAGQYRQDKELAKTSAFAR</sequence>
<dbReference type="EMBL" id="FN649734">
    <property type="protein sequence ID" value="CBN79441.1"/>
    <property type="molecule type" value="Genomic_DNA"/>
</dbReference>
<evidence type="ECO:0000256" key="1">
    <source>
        <dbReference type="SAM" id="MobiDB-lite"/>
    </source>
</evidence>
<protein>
    <recommendedName>
        <fullName evidence="4">Trichohyalin-plectin-homology domain-containing protein</fullName>
    </recommendedName>
</protein>
<evidence type="ECO:0000313" key="3">
    <source>
        <dbReference type="Proteomes" id="UP000002630"/>
    </source>
</evidence>
<evidence type="ECO:0008006" key="4">
    <source>
        <dbReference type="Google" id="ProtNLM"/>
    </source>
</evidence>
<feature type="region of interest" description="Disordered" evidence="1">
    <location>
        <begin position="202"/>
        <end position="246"/>
    </location>
</feature>
<keyword evidence="3" id="KW-1185">Reference proteome</keyword>
<proteinExistence type="predicted"/>
<dbReference type="AlphaFoldDB" id="D8LIR8"/>
<dbReference type="Proteomes" id="UP000002630">
    <property type="component" value="Linkage Group LG09"/>
</dbReference>
<feature type="region of interest" description="Disordered" evidence="1">
    <location>
        <begin position="1"/>
        <end position="66"/>
    </location>
</feature>